<protein>
    <submittedName>
        <fullName evidence="2">N-acetyltransferase</fullName>
    </submittedName>
</protein>
<dbReference type="InterPro" id="IPR000182">
    <property type="entry name" value="GNAT_dom"/>
</dbReference>
<name>A0A494YSL8_9BACI</name>
<reference evidence="2 3" key="1">
    <citation type="journal article" date="2015" name="Antonie Van Leeuwenhoek">
        <title>Oceanobacillus bengalensis sp. nov., a bacterium isolated from seawater of the Bay of Bengal.</title>
        <authorList>
            <person name="Yongchang O."/>
            <person name="Xiang W."/>
            <person name="Wang G."/>
        </authorList>
    </citation>
    <scope>NUCLEOTIDE SEQUENCE [LARGE SCALE GENOMIC DNA]</scope>
    <source>
        <strain evidence="2 3">MCCC 1K00260</strain>
    </source>
</reference>
<comment type="caution">
    <text evidence="2">The sequence shown here is derived from an EMBL/GenBank/DDBJ whole genome shotgun (WGS) entry which is preliminary data.</text>
</comment>
<dbReference type="SUPFAM" id="SSF55729">
    <property type="entry name" value="Acyl-CoA N-acyltransferases (Nat)"/>
    <property type="match status" value="1"/>
</dbReference>
<dbReference type="PROSITE" id="PS51186">
    <property type="entry name" value="GNAT"/>
    <property type="match status" value="1"/>
</dbReference>
<keyword evidence="2" id="KW-0808">Transferase</keyword>
<evidence type="ECO:0000313" key="2">
    <source>
        <dbReference type="EMBL" id="RKQ12965.1"/>
    </source>
</evidence>
<dbReference type="PANTHER" id="PTHR43415:SF3">
    <property type="entry name" value="GNAT-FAMILY ACETYLTRANSFERASE"/>
    <property type="match status" value="1"/>
</dbReference>
<dbReference type="InterPro" id="IPR016181">
    <property type="entry name" value="Acyl_CoA_acyltransferase"/>
</dbReference>
<dbReference type="PANTHER" id="PTHR43415">
    <property type="entry name" value="SPERMIDINE N(1)-ACETYLTRANSFERASE"/>
    <property type="match status" value="1"/>
</dbReference>
<evidence type="ECO:0000259" key="1">
    <source>
        <dbReference type="PROSITE" id="PS51186"/>
    </source>
</evidence>
<organism evidence="2 3">
    <name type="scientific">Oceanobacillus bengalensis</name>
    <dbReference type="NCBI Taxonomy" id="1435466"/>
    <lineage>
        <taxon>Bacteria</taxon>
        <taxon>Bacillati</taxon>
        <taxon>Bacillota</taxon>
        <taxon>Bacilli</taxon>
        <taxon>Bacillales</taxon>
        <taxon>Bacillaceae</taxon>
        <taxon>Oceanobacillus</taxon>
    </lineage>
</organism>
<dbReference type="Pfam" id="PF13302">
    <property type="entry name" value="Acetyltransf_3"/>
    <property type="match status" value="1"/>
</dbReference>
<feature type="domain" description="N-acetyltransferase" evidence="1">
    <location>
        <begin position="3"/>
        <end position="155"/>
    </location>
</feature>
<evidence type="ECO:0000313" key="3">
    <source>
        <dbReference type="Proteomes" id="UP000281813"/>
    </source>
</evidence>
<accession>A0A494YSL8</accession>
<dbReference type="RefSeq" id="WP_121134087.1">
    <property type="nucleotide sequence ID" value="NZ_JBHUFK010000040.1"/>
</dbReference>
<gene>
    <name evidence="2" type="ORF">D8M05_17375</name>
</gene>
<sequence length="178" mass="20781">MEIAIRKFQEEDIPYKVKWINDDRNNKYLHYDLPLREDKTLQWFKTLEGRNDRIDYTITHAGEPAGLIGLLNIDLKGKEAEYYICLGGDKFKGKGIANIATDLLIQRAYKEFGLNTIYLYTEVDNVRAQKLFEKSGFVKEGILKNNLFYNGKYVNRYIFTLDVENYIHNVGVLKIGIK</sequence>
<dbReference type="Gene3D" id="3.40.630.30">
    <property type="match status" value="1"/>
</dbReference>
<dbReference type="Proteomes" id="UP000281813">
    <property type="component" value="Unassembled WGS sequence"/>
</dbReference>
<dbReference type="EMBL" id="RBZO01000037">
    <property type="protein sequence ID" value="RKQ12965.1"/>
    <property type="molecule type" value="Genomic_DNA"/>
</dbReference>
<dbReference type="GO" id="GO:0016747">
    <property type="term" value="F:acyltransferase activity, transferring groups other than amino-acyl groups"/>
    <property type="evidence" value="ECO:0007669"/>
    <property type="project" value="InterPro"/>
</dbReference>
<dbReference type="OrthoDB" id="9795206at2"/>
<dbReference type="AlphaFoldDB" id="A0A494YSL8"/>
<keyword evidence="3" id="KW-1185">Reference proteome</keyword>
<proteinExistence type="predicted"/>